<dbReference type="OrthoDB" id="6283463at2759"/>
<dbReference type="PANTHER" id="PTHR12446:SF34">
    <property type="entry name" value="PROTEIN LIN-54 HOMOLOG"/>
    <property type="match status" value="1"/>
</dbReference>
<evidence type="ECO:0000256" key="5">
    <source>
        <dbReference type="ARBA" id="ARBA00022833"/>
    </source>
</evidence>
<dbReference type="GO" id="GO:0006355">
    <property type="term" value="P:regulation of DNA-templated transcription"/>
    <property type="evidence" value="ECO:0007669"/>
    <property type="project" value="TreeGrafter"/>
</dbReference>
<dbReference type="InterPro" id="IPR033467">
    <property type="entry name" value="Tesmin/TSO1-like_CXC"/>
</dbReference>
<dbReference type="Gene3D" id="3.30.40.150">
    <property type="entry name" value="TRAF-like zinc-finger, N-terminal subdomain"/>
    <property type="match status" value="1"/>
</dbReference>
<sequence length="891" mass="98013">MERPPADFIDIRSSSFFDSLADLDSTSIEDFCIDSNLMTSTVESRVPEVKPLNSAGHSHASSETSQAGATQPSVRAAGPFMVSLESKQSSFSSAVSPRRKAVVVGPTHANAKMIRISSDALTRTTPVSGSMVTLNNAKFIAVPLASSSANPGNVSTDAGTRPQLVKRFIPSVTNLGNGKILKFIVAPRPKPQSQAPSPVVVPVPANVVQGPRLIRPTSVIPISFASDSTSGSIQSKTSSGCQILQVKKPLLVTTGLPTSSVASRIEVPGGVRMAAQKSNVNHYIEINGKLTPIQISVPSSSISTVPIRKPPASPQRQLKLSPTSIPTSKLTASETALLDHNFTFKTLVKKHLKPRSPSRQDEKNEIDVVDELENGEIGILDQKNDLKRKKMDLLRRETDEKPEIVAELNDKRDAKKSKLVRKVAERKRKTCNCAKSMCLKLYCDCFASGEFCDGCNCVNCFNNLDHEEERQRVVALMLERNPSAFRPKIGAVDDGKRHNRGCNCKRTYCIKNYCECFEHVILNIRLMTGILARKIKYCMTIIFSKFKAKILCTHLCRCNGCKNQGDETSRQVLVKLCDAADHEAKKRLQNRPVNRFSRPETSEPAFPHTLTPDTFSFHASPDLDGVWDYFRGEVIEATCMCLLGKARECVEQGMQGGKLEEAVINECKLCIDQIIQHAQGEQVHFQKMQQAAERAADKLKQSVQMYSGERRGKGLNLSKLSTPNALLKSYDEEESSWVLLSMPSHVTELISESCSCFLQTVTMERHVHCENCYVTPEFGVLNPRKFNRWTTGDGDGSKHVALCAWEERCKFIHCENLCGSVFHGCKLDEHKKLCSMELVPCVNAGVVLLSTQKNTFTAAKMAANVAAVKAAVDENGGIALNDLEATLRKNA</sequence>
<organism evidence="9">
    <name type="scientific">Notodromas monacha</name>
    <dbReference type="NCBI Taxonomy" id="399045"/>
    <lineage>
        <taxon>Eukaryota</taxon>
        <taxon>Metazoa</taxon>
        <taxon>Ecdysozoa</taxon>
        <taxon>Arthropoda</taxon>
        <taxon>Crustacea</taxon>
        <taxon>Oligostraca</taxon>
        <taxon>Ostracoda</taxon>
        <taxon>Podocopa</taxon>
        <taxon>Podocopida</taxon>
        <taxon>Cypridocopina</taxon>
        <taxon>Cypridoidea</taxon>
        <taxon>Cyprididae</taxon>
        <taxon>Notodromas</taxon>
    </lineage>
</organism>
<keyword evidence="3" id="KW-0479">Metal-binding</keyword>
<evidence type="ECO:0000256" key="4">
    <source>
        <dbReference type="ARBA" id="ARBA00022771"/>
    </source>
</evidence>
<dbReference type="AlphaFoldDB" id="A0A7R9BS70"/>
<keyword evidence="4" id="KW-0863">Zinc-finger</keyword>
<evidence type="ECO:0000259" key="8">
    <source>
        <dbReference type="PROSITE" id="PS51634"/>
    </source>
</evidence>
<name>A0A7R9BS70_9CRUS</name>
<keyword evidence="10" id="KW-1185">Reference proteome</keyword>
<dbReference type="Proteomes" id="UP000678499">
    <property type="component" value="Unassembled WGS sequence"/>
</dbReference>
<dbReference type="SMART" id="SM01114">
    <property type="entry name" value="CXC"/>
    <property type="match status" value="2"/>
</dbReference>
<feature type="domain" description="CRC" evidence="8">
    <location>
        <begin position="427"/>
        <end position="537"/>
    </location>
</feature>
<dbReference type="PANTHER" id="PTHR12446">
    <property type="entry name" value="TESMIN/TSO1-RELATED"/>
    <property type="match status" value="1"/>
</dbReference>
<dbReference type="InterPro" id="IPR043013">
    <property type="entry name" value="Znf_TRAF_N"/>
</dbReference>
<keyword evidence="6" id="KW-0539">Nucleus</keyword>
<dbReference type="InterPro" id="IPR005172">
    <property type="entry name" value="CRC"/>
</dbReference>
<dbReference type="PROSITE" id="PS51634">
    <property type="entry name" value="CRC"/>
    <property type="match status" value="1"/>
</dbReference>
<comment type="subcellular location">
    <subcellularLocation>
        <location evidence="1">Nucleus</location>
    </subcellularLocation>
</comment>
<feature type="compositionally biased region" description="Polar residues" evidence="7">
    <location>
        <begin position="55"/>
        <end position="73"/>
    </location>
</feature>
<dbReference type="Pfam" id="PF15965">
    <property type="entry name" value="zf-TRAF_2"/>
    <property type="match status" value="1"/>
</dbReference>
<feature type="non-terminal residue" evidence="9">
    <location>
        <position position="891"/>
    </location>
</feature>
<dbReference type="GO" id="GO:0008270">
    <property type="term" value="F:zinc ion binding"/>
    <property type="evidence" value="ECO:0007669"/>
    <property type="project" value="UniProtKB-KW"/>
</dbReference>
<evidence type="ECO:0000256" key="3">
    <source>
        <dbReference type="ARBA" id="ARBA00022723"/>
    </source>
</evidence>
<gene>
    <name evidence="9" type="ORF">NMOB1V02_LOCUS8225</name>
</gene>
<dbReference type="Pfam" id="PF03638">
    <property type="entry name" value="TCR"/>
    <property type="match status" value="2"/>
</dbReference>
<evidence type="ECO:0000313" key="10">
    <source>
        <dbReference type="Proteomes" id="UP000678499"/>
    </source>
</evidence>
<evidence type="ECO:0000256" key="1">
    <source>
        <dbReference type="ARBA" id="ARBA00004123"/>
    </source>
</evidence>
<evidence type="ECO:0000256" key="7">
    <source>
        <dbReference type="SAM" id="MobiDB-lite"/>
    </source>
</evidence>
<keyword evidence="5" id="KW-0862">Zinc</keyword>
<feature type="region of interest" description="Disordered" evidence="7">
    <location>
        <begin position="51"/>
        <end position="73"/>
    </location>
</feature>
<reference evidence="9" key="1">
    <citation type="submission" date="2020-11" db="EMBL/GenBank/DDBJ databases">
        <authorList>
            <person name="Tran Van P."/>
        </authorList>
    </citation>
    <scope>NUCLEOTIDE SEQUENCE</scope>
</reference>
<proteinExistence type="inferred from homology"/>
<evidence type="ECO:0000256" key="6">
    <source>
        <dbReference type="ARBA" id="ARBA00023242"/>
    </source>
</evidence>
<dbReference type="EMBL" id="OA884289">
    <property type="protein sequence ID" value="CAD7280567.1"/>
    <property type="molecule type" value="Genomic_DNA"/>
</dbReference>
<evidence type="ECO:0000256" key="2">
    <source>
        <dbReference type="ARBA" id="ARBA00007267"/>
    </source>
</evidence>
<dbReference type="EMBL" id="CAJPEX010002252">
    <property type="protein sequence ID" value="CAG0920719.1"/>
    <property type="molecule type" value="Genomic_DNA"/>
</dbReference>
<accession>A0A7R9BS70</accession>
<evidence type="ECO:0000313" key="9">
    <source>
        <dbReference type="EMBL" id="CAD7280567.1"/>
    </source>
</evidence>
<dbReference type="GO" id="GO:0005634">
    <property type="term" value="C:nucleus"/>
    <property type="evidence" value="ECO:0007669"/>
    <property type="project" value="UniProtKB-SubCell"/>
</dbReference>
<protein>
    <recommendedName>
        <fullName evidence="8">CRC domain-containing protein</fullName>
    </recommendedName>
</protein>
<dbReference type="InterPro" id="IPR001293">
    <property type="entry name" value="Znf_TRAF"/>
</dbReference>
<dbReference type="InterPro" id="IPR028307">
    <property type="entry name" value="Lin-54_fam"/>
</dbReference>
<comment type="similarity">
    <text evidence="2">Belongs to the lin-54 family.</text>
</comment>